<feature type="binding site" evidence="5">
    <location>
        <position position="276"/>
    </location>
    <ligand>
        <name>substrate</name>
    </ligand>
</feature>
<comment type="function">
    <text evidence="5">Specifically catalyzes the decarboxylation of meso-diaminopimelate (meso-DAP) to L-lysine.</text>
</comment>
<comment type="similarity">
    <text evidence="5">Belongs to the Orn/Lys/Arg decarboxylase class-II family. LysA subfamily.</text>
</comment>
<dbReference type="InterPro" id="IPR009006">
    <property type="entry name" value="Ala_racemase/Decarboxylase_C"/>
</dbReference>
<dbReference type="EMBL" id="JAXCLX010000003">
    <property type="protein sequence ID" value="MDY0873517.1"/>
    <property type="molecule type" value="Genomic_DNA"/>
</dbReference>
<reference evidence="10 11" key="1">
    <citation type="journal article" date="2013" name="Antonie Van Leeuwenhoek">
        <title>Dongia rigui sp. nov., isolated from freshwater of a large wetland in Korea.</title>
        <authorList>
            <person name="Baik K.S."/>
            <person name="Hwang Y.M."/>
            <person name="Choi J.S."/>
            <person name="Kwon J."/>
            <person name="Seong C.N."/>
        </authorList>
    </citation>
    <scope>NUCLEOTIDE SEQUENCE [LARGE SCALE GENOMIC DNA]</scope>
    <source>
        <strain evidence="10 11">04SU4-P</strain>
    </source>
</reference>
<keyword evidence="2 5" id="KW-0210">Decarboxylase</keyword>
<evidence type="ECO:0000256" key="6">
    <source>
        <dbReference type="NCBIfam" id="TIGR01048"/>
    </source>
</evidence>
<keyword evidence="4 5" id="KW-0456">Lyase</keyword>
<dbReference type="InterPro" id="IPR029066">
    <property type="entry name" value="PLP-binding_barrel"/>
</dbReference>
<dbReference type="Gene3D" id="2.40.37.10">
    <property type="entry name" value="Lyase, Ornithine Decarboxylase, Chain A, domain 1"/>
    <property type="match status" value="1"/>
</dbReference>
<feature type="binding site" evidence="5">
    <location>
        <position position="345"/>
    </location>
    <ligand>
        <name>substrate</name>
    </ligand>
</feature>
<dbReference type="Pfam" id="PF00278">
    <property type="entry name" value="Orn_DAP_Arg_deC"/>
    <property type="match status" value="1"/>
</dbReference>
<keyword evidence="3 5" id="KW-0663">Pyridoxal phosphate</keyword>
<feature type="binding site" evidence="5">
    <location>
        <position position="312"/>
    </location>
    <ligand>
        <name>substrate</name>
    </ligand>
</feature>
<dbReference type="PANTHER" id="PTHR43727:SF2">
    <property type="entry name" value="GROUP IV DECARBOXYLASE"/>
    <property type="match status" value="1"/>
</dbReference>
<dbReference type="SUPFAM" id="SSF50621">
    <property type="entry name" value="Alanine racemase C-terminal domain-like"/>
    <property type="match status" value="1"/>
</dbReference>
<dbReference type="InterPro" id="IPR022644">
    <property type="entry name" value="De-COase2_N"/>
</dbReference>
<feature type="binding site" evidence="5">
    <location>
        <position position="373"/>
    </location>
    <ligand>
        <name>pyridoxal 5'-phosphate</name>
        <dbReference type="ChEBI" id="CHEBI:597326"/>
    </ligand>
</feature>
<comment type="catalytic activity">
    <reaction evidence="5 7">
        <text>meso-2,6-diaminopimelate + H(+) = L-lysine + CO2</text>
        <dbReference type="Rhea" id="RHEA:15101"/>
        <dbReference type="ChEBI" id="CHEBI:15378"/>
        <dbReference type="ChEBI" id="CHEBI:16526"/>
        <dbReference type="ChEBI" id="CHEBI:32551"/>
        <dbReference type="ChEBI" id="CHEBI:57791"/>
        <dbReference type="EC" id="4.1.1.20"/>
    </reaction>
</comment>
<dbReference type="GO" id="GO:0008836">
    <property type="term" value="F:diaminopimelate decarboxylase activity"/>
    <property type="evidence" value="ECO:0007669"/>
    <property type="project" value="UniProtKB-EC"/>
</dbReference>
<dbReference type="PRINTS" id="PR01181">
    <property type="entry name" value="DAPDCRBXLASE"/>
</dbReference>
<dbReference type="InterPro" id="IPR022643">
    <property type="entry name" value="De-COase2_C"/>
</dbReference>
<dbReference type="NCBIfam" id="TIGR01048">
    <property type="entry name" value="lysA"/>
    <property type="match status" value="1"/>
</dbReference>
<evidence type="ECO:0000256" key="5">
    <source>
        <dbReference type="HAMAP-Rule" id="MF_02120"/>
    </source>
</evidence>
<accession>A0ABU5E2I8</accession>
<evidence type="ECO:0000256" key="4">
    <source>
        <dbReference type="ARBA" id="ARBA00023239"/>
    </source>
</evidence>
<protein>
    <recommendedName>
        <fullName evidence="5 6">Diaminopimelate decarboxylase</fullName>
        <shortName evidence="5">DAP decarboxylase</shortName>
        <shortName evidence="5">DAPDC</shortName>
        <ecNumber evidence="5 6">4.1.1.20</ecNumber>
    </recommendedName>
</protein>
<feature type="modified residue" description="N6-(pyridoxal phosphate)lysine" evidence="5">
    <location>
        <position position="60"/>
    </location>
</feature>
<sequence>MSHFHYENGEFYAEGVPVSRIAAEVGTPFYCYSTAKLTDNFTNFDAALGGLNAKLYFSCKANSNQAVIRTLAQLGAGADVVSVGEMYRALKAGIPAGEIVFAGVGKTRTEMAEALKAGIYQFNVESPGELRALNEVALSLGKRAPVALRINPDVDAKTHAKISTGKSENKFGIDIDHAPAIYAEAASLPGIDVKGLACHIGSQLTDIAPYRHAFQKMSDLVKALRGKGHSVERVDLGGGIGITYRDEQTISFSDYTNAVAENFGNMGLKLEAEPGRAIVGNAGILVARVINVKEGVSRNFVIVDAAMNDLIRPTLYDAYHQIQPVRQPADDAPVTKVDVVGPICETGDQFAEQRPLPPLVADDLVVFREAGAYGAVMSSTYNTRPLLPEVLVKGDKFEVVRPRQTYDAIIGQDRLPAWL</sequence>
<feature type="domain" description="Orn/DAP/Arg decarboxylase 2 N-terminal" evidence="9">
    <location>
        <begin position="36"/>
        <end position="280"/>
    </location>
</feature>
<feature type="binding site" evidence="5">
    <location>
        <position position="316"/>
    </location>
    <ligand>
        <name>substrate</name>
    </ligand>
</feature>
<gene>
    <name evidence="5 10" type="primary">lysA</name>
    <name evidence="10" type="ORF">SMD31_16375</name>
</gene>
<feature type="binding site" evidence="5">
    <location>
        <begin position="273"/>
        <end position="276"/>
    </location>
    <ligand>
        <name>pyridoxal 5'-phosphate</name>
        <dbReference type="ChEBI" id="CHEBI:597326"/>
    </ligand>
</feature>
<dbReference type="Gene3D" id="3.20.20.10">
    <property type="entry name" value="Alanine racemase"/>
    <property type="match status" value="1"/>
</dbReference>
<evidence type="ECO:0000259" key="9">
    <source>
        <dbReference type="Pfam" id="PF02784"/>
    </source>
</evidence>
<comment type="pathway">
    <text evidence="5 7">Amino-acid biosynthesis; L-lysine biosynthesis via DAP pathway; L-lysine from DL-2,6-diaminopimelate: step 1/1.</text>
</comment>
<dbReference type="RefSeq" id="WP_320501991.1">
    <property type="nucleotide sequence ID" value="NZ_JAXCLX010000003.1"/>
</dbReference>
<dbReference type="HAMAP" id="MF_02120">
    <property type="entry name" value="LysA"/>
    <property type="match status" value="1"/>
</dbReference>
<name>A0ABU5E2I8_9PROT</name>
<keyword evidence="11" id="KW-1185">Reference proteome</keyword>
<feature type="binding site" evidence="5">
    <location>
        <position position="373"/>
    </location>
    <ligand>
        <name>substrate</name>
    </ligand>
</feature>
<dbReference type="Pfam" id="PF02784">
    <property type="entry name" value="Orn_Arg_deC_N"/>
    <property type="match status" value="1"/>
</dbReference>
<evidence type="ECO:0000256" key="3">
    <source>
        <dbReference type="ARBA" id="ARBA00022898"/>
    </source>
</evidence>
<feature type="domain" description="Orn/DAP/Arg decarboxylase 2 C-terminal" evidence="8">
    <location>
        <begin position="29"/>
        <end position="371"/>
    </location>
</feature>
<dbReference type="CDD" id="cd06828">
    <property type="entry name" value="PLPDE_III_DapDC"/>
    <property type="match status" value="1"/>
</dbReference>
<evidence type="ECO:0000259" key="8">
    <source>
        <dbReference type="Pfam" id="PF00278"/>
    </source>
</evidence>
<evidence type="ECO:0000256" key="1">
    <source>
        <dbReference type="ARBA" id="ARBA00001933"/>
    </source>
</evidence>
<evidence type="ECO:0000256" key="2">
    <source>
        <dbReference type="ARBA" id="ARBA00022793"/>
    </source>
</evidence>
<dbReference type="EC" id="4.1.1.20" evidence="5 6"/>
<dbReference type="InterPro" id="IPR002986">
    <property type="entry name" value="DAP_deCOOHase_LysA"/>
</dbReference>
<keyword evidence="5 7" id="KW-0457">Lysine biosynthesis</keyword>
<comment type="cofactor">
    <cofactor evidence="1 5 7">
        <name>pyridoxal 5'-phosphate</name>
        <dbReference type="ChEBI" id="CHEBI:597326"/>
    </cofactor>
</comment>
<proteinExistence type="inferred from homology"/>
<dbReference type="PRINTS" id="PR01179">
    <property type="entry name" value="ODADCRBXLASE"/>
</dbReference>
<dbReference type="InterPro" id="IPR022657">
    <property type="entry name" value="De-COase2_CS"/>
</dbReference>
<evidence type="ECO:0000256" key="7">
    <source>
        <dbReference type="RuleBase" id="RU003738"/>
    </source>
</evidence>
<comment type="caution">
    <text evidence="10">The sequence shown here is derived from an EMBL/GenBank/DDBJ whole genome shotgun (WGS) entry which is preliminary data.</text>
</comment>
<organism evidence="10 11">
    <name type="scientific">Dongia rigui</name>
    <dbReference type="NCBI Taxonomy" id="940149"/>
    <lineage>
        <taxon>Bacteria</taxon>
        <taxon>Pseudomonadati</taxon>
        <taxon>Pseudomonadota</taxon>
        <taxon>Alphaproteobacteria</taxon>
        <taxon>Rhodospirillales</taxon>
        <taxon>Dongiaceae</taxon>
        <taxon>Dongia</taxon>
    </lineage>
</organism>
<dbReference type="InterPro" id="IPR000183">
    <property type="entry name" value="Orn/DAP/Arg_de-COase"/>
</dbReference>
<dbReference type="Proteomes" id="UP001271769">
    <property type="component" value="Unassembled WGS sequence"/>
</dbReference>
<dbReference type="PROSITE" id="PS00879">
    <property type="entry name" value="ODR_DC_2_2"/>
    <property type="match status" value="1"/>
</dbReference>
<evidence type="ECO:0000313" key="10">
    <source>
        <dbReference type="EMBL" id="MDY0873517.1"/>
    </source>
</evidence>
<keyword evidence="5" id="KW-0028">Amino-acid biosynthesis</keyword>
<dbReference type="SUPFAM" id="SSF51419">
    <property type="entry name" value="PLP-binding barrel"/>
    <property type="match status" value="1"/>
</dbReference>
<dbReference type="PANTHER" id="PTHR43727">
    <property type="entry name" value="DIAMINOPIMELATE DECARBOXYLASE"/>
    <property type="match status" value="1"/>
</dbReference>
<comment type="subunit">
    <text evidence="5">Homodimer.</text>
</comment>
<feature type="binding site" evidence="5">
    <location>
        <position position="239"/>
    </location>
    <ligand>
        <name>pyridoxal 5'-phosphate</name>
        <dbReference type="ChEBI" id="CHEBI:597326"/>
    </ligand>
</feature>
<evidence type="ECO:0000313" key="11">
    <source>
        <dbReference type="Proteomes" id="UP001271769"/>
    </source>
</evidence>